<evidence type="ECO:0000313" key="5">
    <source>
        <dbReference type="EMBL" id="RAW01900.1"/>
    </source>
</evidence>
<comment type="caution">
    <text evidence="5">The sequence shown here is derived from an EMBL/GenBank/DDBJ whole genome shotgun (WGS) entry which is preliminary data.</text>
</comment>
<dbReference type="PANTHER" id="PTHR33711">
    <property type="entry name" value="DIOXYGENASE, PUTATIVE (AFU_ORTHOLOGUE AFUA_2G02910)-RELATED"/>
    <property type="match status" value="1"/>
</dbReference>
<keyword evidence="6" id="KW-1185">Reference proteome</keyword>
<evidence type="ECO:0000256" key="1">
    <source>
        <dbReference type="ARBA" id="ARBA00007825"/>
    </source>
</evidence>
<proteinExistence type="inferred from homology"/>
<keyword evidence="3" id="KW-0560">Oxidoreductase</keyword>
<dbReference type="GO" id="GO:0016702">
    <property type="term" value="F:oxidoreductase activity, acting on single donors with incorporation of molecular oxygen, incorporation of two atoms of oxygen"/>
    <property type="evidence" value="ECO:0007669"/>
    <property type="project" value="InterPro"/>
</dbReference>
<gene>
    <name evidence="5" type="ORF">DQQ10_08635</name>
</gene>
<dbReference type="Proteomes" id="UP000251889">
    <property type="component" value="Unassembled WGS sequence"/>
</dbReference>
<evidence type="ECO:0000256" key="3">
    <source>
        <dbReference type="ARBA" id="ARBA00023002"/>
    </source>
</evidence>
<dbReference type="RefSeq" id="WP_112746640.1">
    <property type="nucleotide sequence ID" value="NZ_QMFY01000003.1"/>
</dbReference>
<comment type="similarity">
    <text evidence="1">Belongs to the intradiol ring-cleavage dioxygenase family.</text>
</comment>
<feature type="domain" description="Intradiol ring-cleavage dioxygenases" evidence="4">
    <location>
        <begin position="57"/>
        <end position="175"/>
    </location>
</feature>
<dbReference type="PROSITE" id="PS51257">
    <property type="entry name" value="PROKAR_LIPOPROTEIN"/>
    <property type="match status" value="1"/>
</dbReference>
<evidence type="ECO:0000256" key="2">
    <source>
        <dbReference type="ARBA" id="ARBA00022964"/>
    </source>
</evidence>
<dbReference type="SUPFAM" id="SSF49482">
    <property type="entry name" value="Aromatic compound dioxygenase"/>
    <property type="match status" value="1"/>
</dbReference>
<sequence length="212" mass="23437">MKNFITTSLLVTAMISMSCAQTNRKESATDKVVGGDCEGCEAALEYDDETLNAVDTLPDFNDIGPKILVTGTIFHRDGKTPAKDVILYIYHTNQQGIYPPTGNAKGWAKRHGYIRGWIKTGDDGKYRFYTLQPASYPEGKNPAHIHPVVKEPGLVPYWIDEYLFEGDPFLTPQEIGHQQKRGGNGIVKVFAGKDGIGVMQRDIVLGMNIPGY</sequence>
<organism evidence="5 6">
    <name type="scientific">Pseudochryseolinea flava</name>
    <dbReference type="NCBI Taxonomy" id="2059302"/>
    <lineage>
        <taxon>Bacteria</taxon>
        <taxon>Pseudomonadati</taxon>
        <taxon>Bacteroidota</taxon>
        <taxon>Cytophagia</taxon>
        <taxon>Cytophagales</taxon>
        <taxon>Fulvivirgaceae</taxon>
        <taxon>Pseudochryseolinea</taxon>
    </lineage>
</organism>
<keyword evidence="2 5" id="KW-0223">Dioxygenase</keyword>
<reference evidence="5 6" key="1">
    <citation type="submission" date="2018-06" db="EMBL/GenBank/DDBJ databases">
        <title>Chryseolinea flavus sp. nov., a member of the phylum Bacteroidetes isolated from soil.</title>
        <authorList>
            <person name="Li Y."/>
            <person name="Wang J."/>
        </authorList>
    </citation>
    <scope>NUCLEOTIDE SEQUENCE [LARGE SCALE GENOMIC DNA]</scope>
    <source>
        <strain evidence="5 6">SDU1-6</strain>
    </source>
</reference>
<dbReference type="EMBL" id="QMFY01000003">
    <property type="protein sequence ID" value="RAW01900.1"/>
    <property type="molecule type" value="Genomic_DNA"/>
</dbReference>
<dbReference type="InterPro" id="IPR015889">
    <property type="entry name" value="Intradiol_dOase_core"/>
</dbReference>
<evidence type="ECO:0000313" key="6">
    <source>
        <dbReference type="Proteomes" id="UP000251889"/>
    </source>
</evidence>
<dbReference type="Gene3D" id="2.60.130.10">
    <property type="entry name" value="Aromatic compound dioxygenase"/>
    <property type="match status" value="1"/>
</dbReference>
<evidence type="ECO:0000259" key="4">
    <source>
        <dbReference type="Pfam" id="PF00775"/>
    </source>
</evidence>
<dbReference type="InterPro" id="IPR000627">
    <property type="entry name" value="Intradiol_dOase_C"/>
</dbReference>
<dbReference type="InterPro" id="IPR050770">
    <property type="entry name" value="Intradiol_RC_Dioxygenase"/>
</dbReference>
<dbReference type="GO" id="GO:0008199">
    <property type="term" value="F:ferric iron binding"/>
    <property type="evidence" value="ECO:0007669"/>
    <property type="project" value="InterPro"/>
</dbReference>
<dbReference type="Pfam" id="PF00775">
    <property type="entry name" value="Dioxygenase_C"/>
    <property type="match status" value="1"/>
</dbReference>
<name>A0A364Y4N2_9BACT</name>
<dbReference type="OrthoDB" id="933561at2"/>
<dbReference type="PANTHER" id="PTHR33711:SF10">
    <property type="entry name" value="INTRADIOL RING-CLEAVAGE DIOXYGENASES DOMAIN-CONTAINING PROTEIN"/>
    <property type="match status" value="1"/>
</dbReference>
<dbReference type="AlphaFoldDB" id="A0A364Y4N2"/>
<protein>
    <submittedName>
        <fullName evidence="5">Intradiol ring-cleavage dioxygenase</fullName>
    </submittedName>
</protein>
<accession>A0A364Y4N2</accession>